<dbReference type="RefSeq" id="WP_020421664.1">
    <property type="nucleotide sequence ID" value="NZ_BAABCM010000001.1"/>
</dbReference>
<evidence type="ECO:0000313" key="7">
    <source>
        <dbReference type="EMBL" id="GAA3794638.1"/>
    </source>
</evidence>
<sequence length="404" mass="41650">MTLVVAGASLAGLRAVESARRGGYRGRIVLIGAEEHPPYDRPPLSKSFLAPHAPARVAPFRSAAELREDLGVDLLLGAPATGLDTGARTVRVGEREIGYDALVIATGATPRRLRGAAGLTGVHTLRTAEDALAIRAALDRGARTVVVGAGFIGSEVASAARARGLPVTIVEALDVPLTRSIGPQAGAVCADLHRAAGTGLRLSTAVEGLESAAGAVTGVRLATGEVLPADLVVAGIGVAPATGWLEGSGVPLHERDRGVVCDATLATGVPGVYAAGDVAHVANPLFGGELMRLEHWTGAAEQGAAAARHALDPAAARPLTPVPYFWSDWYGHRIQFVGTPHGDEVLVAVPAEEGFTALYRRGDRITGALTVDRPREIMKYRRLIAAAAPWPDAVVFAAATRAAA</sequence>
<dbReference type="PRINTS" id="PR00368">
    <property type="entry name" value="FADPNR"/>
</dbReference>
<protein>
    <submittedName>
        <fullName evidence="7">FAD-dependent oxidoreductase</fullName>
    </submittedName>
</protein>
<dbReference type="Proteomes" id="UP001501624">
    <property type="component" value="Unassembled WGS sequence"/>
</dbReference>
<dbReference type="SUPFAM" id="SSF51905">
    <property type="entry name" value="FAD/NAD(P)-binding domain"/>
    <property type="match status" value="1"/>
</dbReference>
<proteinExistence type="predicted"/>
<evidence type="ECO:0000256" key="1">
    <source>
        <dbReference type="ARBA" id="ARBA00001974"/>
    </source>
</evidence>
<dbReference type="Gene3D" id="3.50.50.60">
    <property type="entry name" value="FAD/NAD(P)-binding domain"/>
    <property type="match status" value="2"/>
</dbReference>
<dbReference type="EMBL" id="BAABCM010000001">
    <property type="protein sequence ID" value="GAA3794638.1"/>
    <property type="molecule type" value="Genomic_DNA"/>
</dbReference>
<keyword evidence="3" id="KW-0274">FAD</keyword>
<gene>
    <name evidence="7" type="ORF">GCM10022380_09470</name>
</gene>
<comment type="caution">
    <text evidence="7">The sequence shown here is derived from an EMBL/GenBank/DDBJ whole genome shotgun (WGS) entry which is preliminary data.</text>
</comment>
<evidence type="ECO:0000259" key="5">
    <source>
        <dbReference type="Pfam" id="PF07992"/>
    </source>
</evidence>
<accession>A0ABP7HJQ1</accession>
<dbReference type="Gene3D" id="3.30.390.30">
    <property type="match status" value="1"/>
</dbReference>
<evidence type="ECO:0000313" key="8">
    <source>
        <dbReference type="Proteomes" id="UP001501624"/>
    </source>
</evidence>
<reference evidence="8" key="1">
    <citation type="journal article" date="2019" name="Int. J. Syst. Evol. Microbiol.">
        <title>The Global Catalogue of Microorganisms (GCM) 10K type strain sequencing project: providing services to taxonomists for standard genome sequencing and annotation.</title>
        <authorList>
            <consortium name="The Broad Institute Genomics Platform"/>
            <consortium name="The Broad Institute Genome Sequencing Center for Infectious Disease"/>
            <person name="Wu L."/>
            <person name="Ma J."/>
        </authorList>
    </citation>
    <scope>NUCLEOTIDE SEQUENCE [LARGE SCALE GENOMIC DNA]</scope>
    <source>
        <strain evidence="8">JCM 17017</strain>
    </source>
</reference>
<dbReference type="InterPro" id="IPR050446">
    <property type="entry name" value="FAD-oxidoreductase/Apoptosis"/>
</dbReference>
<dbReference type="InterPro" id="IPR036188">
    <property type="entry name" value="FAD/NAD-bd_sf"/>
</dbReference>
<feature type="domain" description="FAD/NAD(P)-binding" evidence="5">
    <location>
        <begin position="2"/>
        <end position="303"/>
    </location>
</feature>
<dbReference type="PANTHER" id="PTHR43557:SF2">
    <property type="entry name" value="RIESKE DOMAIN-CONTAINING PROTEIN-RELATED"/>
    <property type="match status" value="1"/>
</dbReference>
<evidence type="ECO:0000259" key="6">
    <source>
        <dbReference type="Pfam" id="PF14759"/>
    </source>
</evidence>
<comment type="cofactor">
    <cofactor evidence="1">
        <name>FAD</name>
        <dbReference type="ChEBI" id="CHEBI:57692"/>
    </cofactor>
</comment>
<dbReference type="Pfam" id="PF07992">
    <property type="entry name" value="Pyr_redox_2"/>
    <property type="match status" value="1"/>
</dbReference>
<dbReference type="SUPFAM" id="SSF55424">
    <property type="entry name" value="FAD/NAD-linked reductases, dimerisation (C-terminal) domain"/>
    <property type="match status" value="1"/>
</dbReference>
<feature type="domain" description="Reductase C-terminal" evidence="6">
    <location>
        <begin position="324"/>
        <end position="395"/>
    </location>
</feature>
<dbReference type="InterPro" id="IPR016156">
    <property type="entry name" value="FAD/NAD-linked_Rdtase_dimer_sf"/>
</dbReference>
<name>A0ABP7HJQ1_9PSEU</name>
<dbReference type="InterPro" id="IPR023753">
    <property type="entry name" value="FAD/NAD-binding_dom"/>
</dbReference>
<evidence type="ECO:0000256" key="2">
    <source>
        <dbReference type="ARBA" id="ARBA00022630"/>
    </source>
</evidence>
<dbReference type="PRINTS" id="PR00411">
    <property type="entry name" value="PNDRDTASEI"/>
</dbReference>
<keyword evidence="4" id="KW-0560">Oxidoreductase</keyword>
<dbReference type="PANTHER" id="PTHR43557">
    <property type="entry name" value="APOPTOSIS-INDUCING FACTOR 1"/>
    <property type="match status" value="1"/>
</dbReference>
<organism evidence="7 8">
    <name type="scientific">Amycolatopsis tucumanensis</name>
    <dbReference type="NCBI Taxonomy" id="401106"/>
    <lineage>
        <taxon>Bacteria</taxon>
        <taxon>Bacillati</taxon>
        <taxon>Actinomycetota</taxon>
        <taxon>Actinomycetes</taxon>
        <taxon>Pseudonocardiales</taxon>
        <taxon>Pseudonocardiaceae</taxon>
        <taxon>Amycolatopsis</taxon>
    </lineage>
</organism>
<keyword evidence="8" id="KW-1185">Reference proteome</keyword>
<evidence type="ECO:0000256" key="4">
    <source>
        <dbReference type="ARBA" id="ARBA00023002"/>
    </source>
</evidence>
<evidence type="ECO:0000256" key="3">
    <source>
        <dbReference type="ARBA" id="ARBA00022827"/>
    </source>
</evidence>
<dbReference type="Pfam" id="PF14759">
    <property type="entry name" value="Reductase_C"/>
    <property type="match status" value="1"/>
</dbReference>
<keyword evidence="2" id="KW-0285">Flavoprotein</keyword>
<dbReference type="InterPro" id="IPR028202">
    <property type="entry name" value="Reductase_C"/>
</dbReference>